<evidence type="ECO:0000256" key="13">
    <source>
        <dbReference type="SAM" id="MobiDB-lite"/>
    </source>
</evidence>
<evidence type="ECO:0000259" key="15">
    <source>
        <dbReference type="PROSITE" id="PS50939"/>
    </source>
</evidence>
<comment type="cofactor">
    <cofactor evidence="1">
        <name>heme b</name>
        <dbReference type="ChEBI" id="CHEBI:60344"/>
    </cofactor>
</comment>
<evidence type="ECO:0000256" key="1">
    <source>
        <dbReference type="ARBA" id="ARBA00001970"/>
    </source>
</evidence>
<keyword evidence="3" id="KW-0813">Transport</keyword>
<comment type="catalytic activity">
    <reaction evidence="12">
        <text>Fe(3+)(out) + L-ascorbate(in) = monodehydro-L-ascorbate radical(in) + Fe(2+)(out) + H(+)</text>
        <dbReference type="Rhea" id="RHEA:30403"/>
        <dbReference type="ChEBI" id="CHEBI:15378"/>
        <dbReference type="ChEBI" id="CHEBI:29033"/>
        <dbReference type="ChEBI" id="CHEBI:29034"/>
        <dbReference type="ChEBI" id="CHEBI:38290"/>
        <dbReference type="ChEBI" id="CHEBI:59513"/>
        <dbReference type="EC" id="7.2.1.3"/>
    </reaction>
</comment>
<feature type="transmembrane region" description="Helical" evidence="14">
    <location>
        <begin position="144"/>
        <end position="164"/>
    </location>
</feature>
<feature type="domain" description="Cytochrome b561" evidence="15">
    <location>
        <begin position="109"/>
        <end position="304"/>
    </location>
</feature>
<evidence type="ECO:0000256" key="14">
    <source>
        <dbReference type="SAM" id="Phobius"/>
    </source>
</evidence>
<dbReference type="PANTHER" id="PTHR10106">
    <property type="entry name" value="CYTOCHROME B561-RELATED"/>
    <property type="match status" value="1"/>
</dbReference>
<comment type="subcellular location">
    <subcellularLocation>
        <location evidence="2">Membrane</location>
        <topology evidence="2">Multi-pass membrane protein</topology>
    </subcellularLocation>
</comment>
<keyword evidence="10 14" id="KW-0472">Membrane</keyword>
<dbReference type="Proteomes" id="UP000596660">
    <property type="component" value="Unplaced"/>
</dbReference>
<reference evidence="16" key="2">
    <citation type="submission" date="2021-03" db="UniProtKB">
        <authorList>
            <consortium name="EnsemblPlants"/>
        </authorList>
    </citation>
    <scope>IDENTIFICATION</scope>
</reference>
<dbReference type="EnsemblPlants" id="AUR62040071-RA">
    <property type="protein sequence ID" value="AUR62040071-RA:cds"/>
    <property type="gene ID" value="AUR62040071"/>
</dbReference>
<evidence type="ECO:0000256" key="4">
    <source>
        <dbReference type="ARBA" id="ARBA00022617"/>
    </source>
</evidence>
<keyword evidence="5 14" id="KW-0812">Transmembrane</keyword>
<dbReference type="GO" id="GO:0046872">
    <property type="term" value="F:metal ion binding"/>
    <property type="evidence" value="ECO:0007669"/>
    <property type="project" value="UniProtKB-KW"/>
</dbReference>
<sequence>MPGRPNNKKRVGEDQERKIVKRAKKKNRCGRCGGLGHYKTKSYFNQIMKKVPKGKGRNVDAFPEVSGSQVSTTKITSSHEPLLLSQLFKPELPSTTQRMGKRVATSGPTSKEKSHVHASTTQRKGKTVASVALMRMEKGHIHPLLMIIGVIEIGGEAIMAYKTIPGAKRTQKKVHLMLHLVALITGIVGIYAVFKFHKELSIPHLYTFHSWLGISTICLYGLQWILSFITFAFPHSKSTARAAVAPWHVFGGIVIFLLAICTAVMGLVEKFTFLKLQRTQEALVVNFTGLMIILFSIMVGLVVTFPRL</sequence>
<dbReference type="InterPro" id="IPR043205">
    <property type="entry name" value="CYB561/CYBRD1-like"/>
</dbReference>
<reference evidence="16" key="1">
    <citation type="journal article" date="2017" name="Nature">
        <title>The genome of Chenopodium quinoa.</title>
        <authorList>
            <person name="Jarvis D.E."/>
            <person name="Ho Y.S."/>
            <person name="Lightfoot D.J."/>
            <person name="Schmoeckel S.M."/>
            <person name="Li B."/>
            <person name="Borm T.J.A."/>
            <person name="Ohyanagi H."/>
            <person name="Mineta K."/>
            <person name="Michell C.T."/>
            <person name="Saber N."/>
            <person name="Kharbatia N.M."/>
            <person name="Rupper R.R."/>
            <person name="Sharp A.R."/>
            <person name="Dally N."/>
            <person name="Boughton B.A."/>
            <person name="Woo Y.H."/>
            <person name="Gao G."/>
            <person name="Schijlen E.G.W.M."/>
            <person name="Guo X."/>
            <person name="Momin A.A."/>
            <person name="Negrao S."/>
            <person name="Al-Babili S."/>
            <person name="Gehring C."/>
            <person name="Roessner U."/>
            <person name="Jung C."/>
            <person name="Murphy K."/>
            <person name="Arold S.T."/>
            <person name="Gojobori T."/>
            <person name="van der Linden C.G."/>
            <person name="van Loo E.N."/>
            <person name="Jellen E.N."/>
            <person name="Maughan P.J."/>
            <person name="Tester M."/>
        </authorList>
    </citation>
    <scope>NUCLEOTIDE SEQUENCE [LARGE SCALE GENOMIC DNA]</scope>
    <source>
        <strain evidence="16">cv. PI 614886</strain>
    </source>
</reference>
<keyword evidence="6" id="KW-0479">Metal-binding</keyword>
<dbReference type="PANTHER" id="PTHR10106:SF43">
    <property type="entry name" value="CYTOCHROME B561 FAMILY PROTEIN, EXPRESSED"/>
    <property type="match status" value="1"/>
</dbReference>
<organism evidence="16 17">
    <name type="scientific">Chenopodium quinoa</name>
    <name type="common">Quinoa</name>
    <dbReference type="NCBI Taxonomy" id="63459"/>
    <lineage>
        <taxon>Eukaryota</taxon>
        <taxon>Viridiplantae</taxon>
        <taxon>Streptophyta</taxon>
        <taxon>Embryophyta</taxon>
        <taxon>Tracheophyta</taxon>
        <taxon>Spermatophyta</taxon>
        <taxon>Magnoliopsida</taxon>
        <taxon>eudicotyledons</taxon>
        <taxon>Gunneridae</taxon>
        <taxon>Pentapetalae</taxon>
        <taxon>Caryophyllales</taxon>
        <taxon>Chenopodiaceae</taxon>
        <taxon>Chenopodioideae</taxon>
        <taxon>Atripliceae</taxon>
        <taxon>Chenopodium</taxon>
    </lineage>
</organism>
<dbReference type="Pfam" id="PF03188">
    <property type="entry name" value="Cytochrom_B561"/>
    <property type="match status" value="1"/>
</dbReference>
<evidence type="ECO:0000256" key="8">
    <source>
        <dbReference type="ARBA" id="ARBA00022989"/>
    </source>
</evidence>
<feature type="region of interest" description="Disordered" evidence="13">
    <location>
        <begin position="94"/>
        <end position="122"/>
    </location>
</feature>
<proteinExistence type="predicted"/>
<feature type="transmembrane region" description="Helical" evidence="14">
    <location>
        <begin position="283"/>
        <end position="305"/>
    </location>
</feature>
<name>A0A803N400_CHEQI</name>
<evidence type="ECO:0000256" key="7">
    <source>
        <dbReference type="ARBA" id="ARBA00022982"/>
    </source>
</evidence>
<evidence type="ECO:0000256" key="9">
    <source>
        <dbReference type="ARBA" id="ARBA00023004"/>
    </source>
</evidence>
<evidence type="ECO:0000313" key="16">
    <source>
        <dbReference type="EnsemblPlants" id="AUR62040071-RA:cds"/>
    </source>
</evidence>
<evidence type="ECO:0000256" key="3">
    <source>
        <dbReference type="ARBA" id="ARBA00022448"/>
    </source>
</evidence>
<evidence type="ECO:0000256" key="2">
    <source>
        <dbReference type="ARBA" id="ARBA00004141"/>
    </source>
</evidence>
<keyword evidence="17" id="KW-1185">Reference proteome</keyword>
<keyword evidence="8 14" id="KW-1133">Transmembrane helix</keyword>
<dbReference type="InterPro" id="IPR006593">
    <property type="entry name" value="Cyt_b561/ferric_Rdtase_TM"/>
</dbReference>
<dbReference type="EC" id="7.2.1.3" evidence="11"/>
<dbReference type="SMART" id="SM00665">
    <property type="entry name" value="B561"/>
    <property type="match status" value="1"/>
</dbReference>
<dbReference type="FunFam" id="1.20.120.1770:FF:000001">
    <property type="entry name" value="Cytochrome b reductase 1"/>
    <property type="match status" value="1"/>
</dbReference>
<dbReference type="Gramene" id="AUR62040071-RA">
    <property type="protein sequence ID" value="AUR62040071-RA:cds"/>
    <property type="gene ID" value="AUR62040071"/>
</dbReference>
<evidence type="ECO:0000256" key="5">
    <source>
        <dbReference type="ARBA" id="ARBA00022692"/>
    </source>
</evidence>
<evidence type="ECO:0000256" key="12">
    <source>
        <dbReference type="ARBA" id="ARBA00051575"/>
    </source>
</evidence>
<keyword evidence="9" id="KW-0408">Iron</keyword>
<evidence type="ECO:0000256" key="10">
    <source>
        <dbReference type="ARBA" id="ARBA00023136"/>
    </source>
</evidence>
<evidence type="ECO:0000256" key="11">
    <source>
        <dbReference type="ARBA" id="ARBA00024225"/>
    </source>
</evidence>
<dbReference type="PROSITE" id="PS50939">
    <property type="entry name" value="CYTOCHROME_B561"/>
    <property type="match status" value="1"/>
</dbReference>
<dbReference type="GO" id="GO:0140571">
    <property type="term" value="F:transmembrane ascorbate ferrireductase activity"/>
    <property type="evidence" value="ECO:0007669"/>
    <property type="project" value="UniProtKB-EC"/>
</dbReference>
<feature type="region of interest" description="Disordered" evidence="13">
    <location>
        <begin position="1"/>
        <end position="23"/>
    </location>
</feature>
<evidence type="ECO:0000313" key="17">
    <source>
        <dbReference type="Proteomes" id="UP000596660"/>
    </source>
</evidence>
<dbReference type="AlphaFoldDB" id="A0A803N400"/>
<feature type="transmembrane region" description="Helical" evidence="14">
    <location>
        <begin position="176"/>
        <end position="194"/>
    </location>
</feature>
<keyword evidence="7" id="KW-0249">Electron transport</keyword>
<feature type="transmembrane region" description="Helical" evidence="14">
    <location>
        <begin position="245"/>
        <end position="271"/>
    </location>
</feature>
<accession>A0A803N400</accession>
<dbReference type="GO" id="GO:0016020">
    <property type="term" value="C:membrane"/>
    <property type="evidence" value="ECO:0007669"/>
    <property type="project" value="UniProtKB-SubCell"/>
</dbReference>
<protein>
    <recommendedName>
        <fullName evidence="11">ascorbate ferrireductase (transmembrane)</fullName>
        <ecNumber evidence="11">7.2.1.3</ecNumber>
    </recommendedName>
</protein>
<evidence type="ECO:0000256" key="6">
    <source>
        <dbReference type="ARBA" id="ARBA00022723"/>
    </source>
</evidence>
<dbReference type="CDD" id="cd08766">
    <property type="entry name" value="Cyt_b561_ACYB-1_like"/>
    <property type="match status" value="1"/>
</dbReference>
<keyword evidence="4" id="KW-0349">Heme</keyword>
<feature type="transmembrane region" description="Helical" evidence="14">
    <location>
        <begin position="206"/>
        <end position="233"/>
    </location>
</feature>
<dbReference type="Gene3D" id="1.20.120.1770">
    <property type="match status" value="1"/>
</dbReference>